<dbReference type="HAMAP" id="MF_04161">
    <property type="entry name" value="Sliding_clamp_T4"/>
    <property type="match status" value="1"/>
</dbReference>
<dbReference type="GO" id="GO:0039693">
    <property type="term" value="P:viral DNA genome replication"/>
    <property type="evidence" value="ECO:0007669"/>
    <property type="project" value="InterPro"/>
</dbReference>
<protein>
    <recommendedName>
        <fullName evidence="1">Sliding clamp C-terminal domain-containing protein</fullName>
    </recommendedName>
</protein>
<dbReference type="InterPro" id="IPR046389">
    <property type="entry name" value="Sliding_clamp_T4"/>
</dbReference>
<name>A0A382PH79_9ZZZZ</name>
<dbReference type="GO" id="GO:0030337">
    <property type="term" value="F:DNA polymerase processivity factor activity"/>
    <property type="evidence" value="ECO:0007669"/>
    <property type="project" value="InterPro"/>
</dbReference>
<dbReference type="EMBL" id="UINC01106541">
    <property type="protein sequence ID" value="SVC71281.1"/>
    <property type="molecule type" value="Genomic_DNA"/>
</dbReference>
<dbReference type="Gene3D" id="3.70.10.10">
    <property type="match status" value="1"/>
</dbReference>
<reference evidence="2" key="1">
    <citation type="submission" date="2018-05" db="EMBL/GenBank/DDBJ databases">
        <authorList>
            <person name="Lanie J.A."/>
            <person name="Ng W.-L."/>
            <person name="Kazmierczak K.M."/>
            <person name="Andrzejewski T.M."/>
            <person name="Davidsen T.M."/>
            <person name="Wayne K.J."/>
            <person name="Tettelin H."/>
            <person name="Glass J.I."/>
            <person name="Rusch D."/>
            <person name="Podicherti R."/>
            <person name="Tsui H.-C.T."/>
            <person name="Winkler M.E."/>
        </authorList>
    </citation>
    <scope>NUCLEOTIDE SEQUENCE</scope>
</reference>
<dbReference type="AlphaFoldDB" id="A0A382PH79"/>
<dbReference type="InterPro" id="IPR015200">
    <property type="entry name" value="Sliding_clamp_C"/>
</dbReference>
<sequence length="232" mass="25703">MFTIGWRPKKVMKISNDTRNVLKNFSTINTGIRVKTGNKLETISNMKNILAVATIEEQFPRQFSIYNLPEFLGATSLLDDADYQFNDVSLSVADAHSSMSYFYASEGMVVAPDKMITMPNAEIEFSISSQLLSDLNKAASVLGVNDLVLESDGTKITLTVKDKKNATSNTFARIVGEGNGSKYTMNFKIENLKILEGNYEVSVSSKGISHFTNKDIDLEYFIALEPDSNYSA</sequence>
<evidence type="ECO:0000313" key="2">
    <source>
        <dbReference type="EMBL" id="SVC71281.1"/>
    </source>
</evidence>
<dbReference type="Pfam" id="PF09116">
    <property type="entry name" value="gp45-slide_C"/>
    <property type="match status" value="1"/>
</dbReference>
<dbReference type="SUPFAM" id="SSF55979">
    <property type="entry name" value="DNA clamp"/>
    <property type="match status" value="2"/>
</dbReference>
<organism evidence="2">
    <name type="scientific">marine metagenome</name>
    <dbReference type="NCBI Taxonomy" id="408172"/>
    <lineage>
        <taxon>unclassified sequences</taxon>
        <taxon>metagenomes</taxon>
        <taxon>ecological metagenomes</taxon>
    </lineage>
</organism>
<accession>A0A382PH79</accession>
<evidence type="ECO:0000259" key="1">
    <source>
        <dbReference type="Pfam" id="PF09116"/>
    </source>
</evidence>
<gene>
    <name evidence="2" type="ORF">METZ01_LOCUS324135</name>
</gene>
<dbReference type="InterPro" id="IPR046938">
    <property type="entry name" value="DNA_clamp_sf"/>
</dbReference>
<proteinExistence type="inferred from homology"/>
<feature type="domain" description="Sliding clamp C-terminal" evidence="1">
    <location>
        <begin position="125"/>
        <end position="225"/>
    </location>
</feature>